<dbReference type="Pfam" id="PF18144">
    <property type="entry name" value="SMODS"/>
    <property type="match status" value="1"/>
</dbReference>
<organism evidence="3 4">
    <name type="scientific">Candidatus Kaiserbacteria bacterium RIFCSPLOWO2_12_FULL_45_26</name>
    <dbReference type="NCBI Taxonomy" id="1798525"/>
    <lineage>
        <taxon>Bacteria</taxon>
        <taxon>Candidatus Kaiseribacteriota</taxon>
    </lineage>
</organism>
<evidence type="ECO:0000256" key="1">
    <source>
        <dbReference type="ARBA" id="ARBA00023118"/>
    </source>
</evidence>
<name>A0A1F6FH32_9BACT</name>
<protein>
    <recommendedName>
        <fullName evidence="2">Adenylyl/Guanylyl and SMODS C-terminal sensor domain-containing protein</fullName>
    </recommendedName>
</protein>
<accession>A0A1F6FH32</accession>
<feature type="domain" description="Adenylyl/Guanylyl and SMODS C-terminal sensor" evidence="2">
    <location>
        <begin position="314"/>
        <end position="445"/>
    </location>
</feature>
<dbReference type="CDD" id="cd05400">
    <property type="entry name" value="NT_2-5OAS_ClassI-CCAase"/>
    <property type="match status" value="1"/>
</dbReference>
<dbReference type="STRING" id="1798525.A3G90_03855"/>
<dbReference type="InterPro" id="IPR006116">
    <property type="entry name" value="NT_2-5OAS_ClassI-CCAase"/>
</dbReference>
<evidence type="ECO:0000259" key="2">
    <source>
        <dbReference type="Pfam" id="PF18134"/>
    </source>
</evidence>
<dbReference type="InterPro" id="IPR043519">
    <property type="entry name" value="NT_sf"/>
</dbReference>
<comment type="caution">
    <text evidence="3">The sequence shown here is derived from an EMBL/GenBank/DDBJ whole genome shotgun (WGS) entry which is preliminary data.</text>
</comment>
<dbReference type="AlphaFoldDB" id="A0A1F6FH32"/>
<evidence type="ECO:0000313" key="4">
    <source>
        <dbReference type="Proteomes" id="UP000177325"/>
    </source>
</evidence>
<gene>
    <name evidence="3" type="ORF">A3G90_03855</name>
</gene>
<dbReference type="Gene3D" id="3.30.460.10">
    <property type="entry name" value="Beta Polymerase, domain 2"/>
    <property type="match status" value="1"/>
</dbReference>
<keyword evidence="1" id="KW-0051">Antiviral defense</keyword>
<dbReference type="Proteomes" id="UP000177325">
    <property type="component" value="Unassembled WGS sequence"/>
</dbReference>
<dbReference type="InterPro" id="IPR040511">
    <property type="entry name" value="AGS_C"/>
</dbReference>
<dbReference type="EMBL" id="MFMM01000001">
    <property type="protein sequence ID" value="OGG85163.1"/>
    <property type="molecule type" value="Genomic_DNA"/>
</dbReference>
<dbReference type="GO" id="GO:0051607">
    <property type="term" value="P:defense response to virus"/>
    <property type="evidence" value="ECO:0007669"/>
    <property type="project" value="UniProtKB-KW"/>
</dbReference>
<proteinExistence type="predicted"/>
<evidence type="ECO:0000313" key="3">
    <source>
        <dbReference type="EMBL" id="OGG85163.1"/>
    </source>
</evidence>
<reference evidence="3 4" key="1">
    <citation type="journal article" date="2016" name="Nat. Commun.">
        <title>Thousands of microbial genomes shed light on interconnected biogeochemical processes in an aquifer system.</title>
        <authorList>
            <person name="Anantharaman K."/>
            <person name="Brown C.T."/>
            <person name="Hug L.A."/>
            <person name="Sharon I."/>
            <person name="Castelle C.J."/>
            <person name="Probst A.J."/>
            <person name="Thomas B.C."/>
            <person name="Singh A."/>
            <person name="Wilkins M.J."/>
            <person name="Karaoz U."/>
            <person name="Brodie E.L."/>
            <person name="Williams K.H."/>
            <person name="Hubbard S.S."/>
            <person name="Banfield J.F."/>
        </authorList>
    </citation>
    <scope>NUCLEOTIDE SEQUENCE [LARGE SCALE GENOMIC DNA]</scope>
</reference>
<dbReference type="Pfam" id="PF18134">
    <property type="entry name" value="AGS_C"/>
    <property type="match status" value="1"/>
</dbReference>
<dbReference type="GO" id="GO:0016779">
    <property type="term" value="F:nucleotidyltransferase activity"/>
    <property type="evidence" value="ECO:0007669"/>
    <property type="project" value="InterPro"/>
</dbReference>
<dbReference type="SUPFAM" id="SSF81301">
    <property type="entry name" value="Nucleotidyltransferase"/>
    <property type="match status" value="1"/>
</dbReference>
<sequence>MEPVFNDFIHSIKLTKRQRDDAKTKYSGVCRVLHNHYYTDTEYSGKTKLLIGSYGKKTNIRPPGDIDVIFKMPADTYDTYLEKENAQSQLLQDVRGILSKSYTTTEKISAFGKVVVIHFTVGKHNVEVLPGWEQNDGSFIIPNTSNGGSWEHWNPAADITAINASNNESGKTKSLIRLLKKWRVVCGVPLDAFKIEVLVTNHLAYYYNNNVTNIGYDRLLKSFFENLLSIPNSYITTPSGSYAQLGSDWYSRTQSALSRLEKAIKAYEDKDFNECTTELRKIFGDNFPKVEVQKEYLSDTRLSELFKLYPSSEDEFIDKDYSFPIQINPDYSVLIDTRIEEANGFRKGFLLDKLLNSMQFTLPKSASLSFYIKHVDVPQPYSVYWKVRNFGEEAQRKECLRGKITKDEGKYERVESTAYTGIHFVECYIIKNNQCAAIGRIPVPIGS</sequence>